<organism evidence="1 2">
    <name type="scientific">Lactuca virosa</name>
    <dbReference type="NCBI Taxonomy" id="75947"/>
    <lineage>
        <taxon>Eukaryota</taxon>
        <taxon>Viridiplantae</taxon>
        <taxon>Streptophyta</taxon>
        <taxon>Embryophyta</taxon>
        <taxon>Tracheophyta</taxon>
        <taxon>Spermatophyta</taxon>
        <taxon>Magnoliopsida</taxon>
        <taxon>eudicotyledons</taxon>
        <taxon>Gunneridae</taxon>
        <taxon>Pentapetalae</taxon>
        <taxon>asterids</taxon>
        <taxon>campanulids</taxon>
        <taxon>Asterales</taxon>
        <taxon>Asteraceae</taxon>
        <taxon>Cichorioideae</taxon>
        <taxon>Cichorieae</taxon>
        <taxon>Lactucinae</taxon>
        <taxon>Lactuca</taxon>
    </lineage>
</organism>
<proteinExistence type="predicted"/>
<protein>
    <submittedName>
        <fullName evidence="1">Uncharacterized protein</fullName>
    </submittedName>
</protein>
<accession>A0AAU9NRZ8</accession>
<keyword evidence="2" id="KW-1185">Reference proteome</keyword>
<gene>
    <name evidence="1" type="ORF">LVIROSA_LOCUS26724</name>
</gene>
<dbReference type="AlphaFoldDB" id="A0AAU9NRZ8"/>
<comment type="caution">
    <text evidence="1">The sequence shown here is derived from an EMBL/GenBank/DDBJ whole genome shotgun (WGS) entry which is preliminary data.</text>
</comment>
<dbReference type="EMBL" id="CAKMRJ010005412">
    <property type="protein sequence ID" value="CAH1440600.1"/>
    <property type="molecule type" value="Genomic_DNA"/>
</dbReference>
<name>A0AAU9NRZ8_9ASTR</name>
<sequence length="140" mass="16549">MALKVLVQEMGRFIVRKESLDKPWERSHLWGHESFKVLKQKKGTESVLGLTLDMRMLEKVNYPQRLHKRLKHLIGSRIGTFLEDRIEESKIQMYYEFGIFSTIYGSESYESLFGDGAHFKDEQRYFRALSQRKSNVLEDG</sequence>
<evidence type="ECO:0000313" key="1">
    <source>
        <dbReference type="EMBL" id="CAH1440600.1"/>
    </source>
</evidence>
<dbReference type="Proteomes" id="UP001157418">
    <property type="component" value="Unassembled WGS sequence"/>
</dbReference>
<evidence type="ECO:0000313" key="2">
    <source>
        <dbReference type="Proteomes" id="UP001157418"/>
    </source>
</evidence>
<reference evidence="1 2" key="1">
    <citation type="submission" date="2022-01" db="EMBL/GenBank/DDBJ databases">
        <authorList>
            <person name="Xiong W."/>
            <person name="Schranz E."/>
        </authorList>
    </citation>
    <scope>NUCLEOTIDE SEQUENCE [LARGE SCALE GENOMIC DNA]</scope>
</reference>